<dbReference type="InterPro" id="IPR036188">
    <property type="entry name" value="FAD/NAD-bd_sf"/>
</dbReference>
<evidence type="ECO:0000256" key="3">
    <source>
        <dbReference type="ARBA" id="ARBA00022630"/>
    </source>
</evidence>
<dbReference type="InterPro" id="IPR012132">
    <property type="entry name" value="GMC_OxRdtase"/>
</dbReference>
<gene>
    <name evidence="7" type="ORF">SAMN05444007_102188</name>
</gene>
<evidence type="ECO:0000256" key="5">
    <source>
        <dbReference type="PIRSR" id="PIRSR000137-2"/>
    </source>
</evidence>
<evidence type="ECO:0000313" key="8">
    <source>
        <dbReference type="Proteomes" id="UP000199379"/>
    </source>
</evidence>
<evidence type="ECO:0000259" key="6">
    <source>
        <dbReference type="PROSITE" id="PS00624"/>
    </source>
</evidence>
<dbReference type="InterPro" id="IPR000172">
    <property type="entry name" value="GMC_OxRdtase_N"/>
</dbReference>
<dbReference type="RefSeq" id="WP_092363075.1">
    <property type="nucleotide sequence ID" value="NZ_BMGV01000002.1"/>
</dbReference>
<evidence type="ECO:0000256" key="2">
    <source>
        <dbReference type="ARBA" id="ARBA00010790"/>
    </source>
</evidence>
<dbReference type="OrthoDB" id="9785276at2"/>
<dbReference type="SUPFAM" id="SSF51905">
    <property type="entry name" value="FAD/NAD(P)-binding domain"/>
    <property type="match status" value="1"/>
</dbReference>
<dbReference type="GO" id="GO:0050660">
    <property type="term" value="F:flavin adenine dinucleotide binding"/>
    <property type="evidence" value="ECO:0007669"/>
    <property type="project" value="InterPro"/>
</dbReference>
<comment type="cofactor">
    <cofactor evidence="1 5">
        <name>FAD</name>
        <dbReference type="ChEBI" id="CHEBI:57692"/>
    </cofactor>
</comment>
<keyword evidence="4 5" id="KW-0274">FAD</keyword>
<evidence type="ECO:0000256" key="1">
    <source>
        <dbReference type="ARBA" id="ARBA00001974"/>
    </source>
</evidence>
<dbReference type="Proteomes" id="UP000199379">
    <property type="component" value="Unassembled WGS sequence"/>
</dbReference>
<keyword evidence="3" id="KW-0285">Flavoprotein</keyword>
<reference evidence="7 8" key="1">
    <citation type="submission" date="2016-10" db="EMBL/GenBank/DDBJ databases">
        <authorList>
            <person name="de Groot N.N."/>
        </authorList>
    </citation>
    <scope>NUCLEOTIDE SEQUENCE [LARGE SCALE GENOMIC DNA]</scope>
    <source>
        <strain evidence="7 8">DSM 29340</strain>
    </source>
</reference>
<evidence type="ECO:0000256" key="4">
    <source>
        <dbReference type="ARBA" id="ARBA00022827"/>
    </source>
</evidence>
<dbReference type="PANTHER" id="PTHR11552:SF147">
    <property type="entry name" value="CHOLINE DEHYDROGENASE, MITOCHONDRIAL"/>
    <property type="match status" value="1"/>
</dbReference>
<dbReference type="Pfam" id="PF05199">
    <property type="entry name" value="GMC_oxred_C"/>
    <property type="match status" value="1"/>
</dbReference>
<dbReference type="AlphaFoldDB" id="A0A1H6T016"/>
<feature type="binding site" evidence="5">
    <location>
        <position position="102"/>
    </location>
    <ligand>
        <name>FAD</name>
        <dbReference type="ChEBI" id="CHEBI:57692"/>
    </ligand>
</feature>
<keyword evidence="8" id="KW-1185">Reference proteome</keyword>
<dbReference type="STRING" id="1227549.SAMN05444007_102188"/>
<protein>
    <submittedName>
        <fullName evidence="7">Choline dehydrogenase</fullName>
    </submittedName>
</protein>
<dbReference type="EMBL" id="FNYD01000002">
    <property type="protein sequence ID" value="SEI71454.1"/>
    <property type="molecule type" value="Genomic_DNA"/>
</dbReference>
<dbReference type="PIRSF" id="PIRSF000137">
    <property type="entry name" value="Alcohol_oxidase"/>
    <property type="match status" value="1"/>
</dbReference>
<feature type="domain" description="Glucose-methanol-choline oxidoreductase N-terminal" evidence="6">
    <location>
        <begin position="272"/>
        <end position="286"/>
    </location>
</feature>
<comment type="similarity">
    <text evidence="2">Belongs to the GMC oxidoreductase family.</text>
</comment>
<sequence>MPRAAPDRPAPDASDATEGAEEYDYVIVGGGTAGCVLANRLSADPACRVLLLEAGGSDRYHWVQIPVGYLYCIGNPRVDWMMKTAPEPGLGGRSLVYPRGKVLGGCSSINGMIYMRGQAADYDGWRQMGNTGWGWDDVLPYFRRSEAHHAGETPLHGADGEWPVSTQRVGWDILRAVQAGAAEFGWHPTDDFNAGSNEGTGFFEVNQRRGLRWNTTRAFLRPAMRRRNLRVLTGALTERLLLDGRRVTGVAYRHRGRARLALARAEVLLAAGAINSPKLLELSGIGQPDRLAALGIAPRHDLPGVGENLQDHLQIRTVFKVSGTTTLNELSHSMTARLRMAAQFALTRSGPLSMAPSQFGMFTRSDPALATPDLEYHVQPLSTDRLGDPLHRFPAITVSVCNLRPESVGHCHITRNDADPQPEIVLNYLSAPRDRQVTVTAIRQARRLMTARALARHEPREFLPGPKVQSEAELVEAAGRIATTIFHPVGTCKMGQDRSAVVAPDLRVHGLGGLRVVDASIMPRIVSGNTASPVIMIAEKAADMILGRD</sequence>
<dbReference type="PROSITE" id="PS00624">
    <property type="entry name" value="GMC_OXRED_2"/>
    <property type="match status" value="1"/>
</dbReference>
<dbReference type="Pfam" id="PF00732">
    <property type="entry name" value="GMC_oxred_N"/>
    <property type="match status" value="1"/>
</dbReference>
<name>A0A1H6T016_9RHOB</name>
<proteinExistence type="inferred from homology"/>
<dbReference type="Gene3D" id="3.50.50.60">
    <property type="entry name" value="FAD/NAD(P)-binding domain"/>
    <property type="match status" value="1"/>
</dbReference>
<dbReference type="InterPro" id="IPR007867">
    <property type="entry name" value="GMC_OxRtase_C"/>
</dbReference>
<evidence type="ECO:0000313" key="7">
    <source>
        <dbReference type="EMBL" id="SEI71454.1"/>
    </source>
</evidence>
<organism evidence="7 8">
    <name type="scientific">Cribrihabitans marinus</name>
    <dbReference type="NCBI Taxonomy" id="1227549"/>
    <lineage>
        <taxon>Bacteria</taxon>
        <taxon>Pseudomonadati</taxon>
        <taxon>Pseudomonadota</taxon>
        <taxon>Alphaproteobacteria</taxon>
        <taxon>Rhodobacterales</taxon>
        <taxon>Paracoccaceae</taxon>
        <taxon>Cribrihabitans</taxon>
    </lineage>
</organism>
<dbReference type="GO" id="GO:0016614">
    <property type="term" value="F:oxidoreductase activity, acting on CH-OH group of donors"/>
    <property type="evidence" value="ECO:0007669"/>
    <property type="project" value="InterPro"/>
</dbReference>
<dbReference type="PROSITE" id="PS51257">
    <property type="entry name" value="PROKAR_LIPOPROTEIN"/>
    <property type="match status" value="1"/>
</dbReference>
<dbReference type="SUPFAM" id="SSF54373">
    <property type="entry name" value="FAD-linked reductases, C-terminal domain"/>
    <property type="match status" value="1"/>
</dbReference>
<dbReference type="Gene3D" id="3.30.560.10">
    <property type="entry name" value="Glucose Oxidase, domain 3"/>
    <property type="match status" value="1"/>
</dbReference>
<dbReference type="PANTHER" id="PTHR11552">
    <property type="entry name" value="GLUCOSE-METHANOL-CHOLINE GMC OXIDOREDUCTASE"/>
    <property type="match status" value="1"/>
</dbReference>
<accession>A0A1H6T016</accession>